<sequence length="292" mass="32652">MRDSGIYTRKRLRAQGYTDQDIRRAILSGDLQRLRDGWLAAPGHDAAAATAVRDGGVLACVSALSFHRLWVPPGHAGELHLRRSPNLAGKHRACRPLQAPIRTTPSAVDPVPVALKYAVRCLQPDEWIAVCDSYLNTTRTTVEDLAEAMGRIGPTLRDLLYRTDPRSQSGTESIARVRLRALGYDVVVQPSIADAQWADLRIGTLIIECDSVLHHSSREDYERDHHRDRRTLVDGWMTLRLTYGDIIYGWDGVLEDIRAITRTDRHRARSARARAIVQRSVRSSAGEGNLPE</sequence>
<dbReference type="EMBL" id="JAKKOR010000008">
    <property type="protein sequence ID" value="MCF8588999.1"/>
    <property type="molecule type" value="Genomic_DNA"/>
</dbReference>
<gene>
    <name evidence="1" type="ORF">L5G33_11060</name>
</gene>
<comment type="caution">
    <text evidence="1">The sequence shown here is derived from an EMBL/GenBank/DDBJ whole genome shotgun (WGS) entry which is preliminary data.</text>
</comment>
<reference evidence="1 2" key="1">
    <citation type="submission" date="2022-01" db="EMBL/GenBank/DDBJ databases">
        <authorList>
            <person name="Huang Y."/>
        </authorList>
    </citation>
    <scope>NUCLEOTIDE SEQUENCE [LARGE SCALE GENOMIC DNA]</scope>
    <source>
        <strain evidence="1 2">HY366</strain>
    </source>
</reference>
<organism evidence="1 2">
    <name type="scientific">Gordonia liuliyuniae</name>
    <dbReference type="NCBI Taxonomy" id="2911517"/>
    <lineage>
        <taxon>Bacteria</taxon>
        <taxon>Bacillati</taxon>
        <taxon>Actinomycetota</taxon>
        <taxon>Actinomycetes</taxon>
        <taxon>Mycobacteriales</taxon>
        <taxon>Gordoniaceae</taxon>
        <taxon>Gordonia</taxon>
    </lineage>
</organism>
<dbReference type="Proteomes" id="UP001200110">
    <property type="component" value="Unassembled WGS sequence"/>
</dbReference>
<accession>A0ABS9ITW0</accession>
<proteinExistence type="predicted"/>
<dbReference type="Gene3D" id="3.40.960.10">
    <property type="entry name" value="VSR Endonuclease"/>
    <property type="match status" value="1"/>
</dbReference>
<name>A0ABS9ITW0_9ACTN</name>
<protein>
    <recommendedName>
        <fullName evidence="3">Very-short-patch-repair endonuclease</fullName>
    </recommendedName>
</protein>
<keyword evidence="2" id="KW-1185">Reference proteome</keyword>
<dbReference type="RefSeq" id="WP_236998242.1">
    <property type="nucleotide sequence ID" value="NZ_JAKKOR010000008.1"/>
</dbReference>
<dbReference type="SUPFAM" id="SSF52980">
    <property type="entry name" value="Restriction endonuclease-like"/>
    <property type="match status" value="1"/>
</dbReference>
<evidence type="ECO:0000313" key="2">
    <source>
        <dbReference type="Proteomes" id="UP001200110"/>
    </source>
</evidence>
<dbReference type="InterPro" id="IPR011335">
    <property type="entry name" value="Restrct_endonuc-II-like"/>
</dbReference>
<evidence type="ECO:0008006" key="3">
    <source>
        <dbReference type="Google" id="ProtNLM"/>
    </source>
</evidence>
<evidence type="ECO:0000313" key="1">
    <source>
        <dbReference type="EMBL" id="MCF8588999.1"/>
    </source>
</evidence>